<comment type="caution">
    <text evidence="1">The sequence shown here is derived from an EMBL/GenBank/DDBJ whole genome shotgun (WGS) entry which is preliminary data.</text>
</comment>
<organism evidence="1 2">
    <name type="scientific">Portunus trituberculatus</name>
    <name type="common">Swimming crab</name>
    <name type="synonym">Neptunus trituberculatus</name>
    <dbReference type="NCBI Taxonomy" id="210409"/>
    <lineage>
        <taxon>Eukaryota</taxon>
        <taxon>Metazoa</taxon>
        <taxon>Ecdysozoa</taxon>
        <taxon>Arthropoda</taxon>
        <taxon>Crustacea</taxon>
        <taxon>Multicrustacea</taxon>
        <taxon>Malacostraca</taxon>
        <taxon>Eumalacostraca</taxon>
        <taxon>Eucarida</taxon>
        <taxon>Decapoda</taxon>
        <taxon>Pleocyemata</taxon>
        <taxon>Brachyura</taxon>
        <taxon>Eubrachyura</taxon>
        <taxon>Portunoidea</taxon>
        <taxon>Portunidae</taxon>
        <taxon>Portuninae</taxon>
        <taxon>Portunus</taxon>
    </lineage>
</organism>
<evidence type="ECO:0000313" key="1">
    <source>
        <dbReference type="EMBL" id="MPC12308.1"/>
    </source>
</evidence>
<sequence>MLGGNVVPCCRCTSQFHDVFIKPVCGNNHLIWLVTSPDLSSCSKYRISGLPRDKGGVWLSALGGCRHMLGHHLAGLSLSRRLILGFTLWVWKRRRMQVNIGEIAEG</sequence>
<keyword evidence="2" id="KW-1185">Reference proteome</keyword>
<accession>A0A5B7CT33</accession>
<dbReference type="EMBL" id="VSRR010000209">
    <property type="protein sequence ID" value="MPC12308.1"/>
    <property type="molecule type" value="Genomic_DNA"/>
</dbReference>
<name>A0A5B7CT33_PORTR</name>
<dbReference type="AlphaFoldDB" id="A0A5B7CT33"/>
<dbReference type="Proteomes" id="UP000324222">
    <property type="component" value="Unassembled WGS sequence"/>
</dbReference>
<reference evidence="1 2" key="1">
    <citation type="submission" date="2019-05" db="EMBL/GenBank/DDBJ databases">
        <title>Another draft genome of Portunus trituberculatus and its Hox gene families provides insights of decapod evolution.</title>
        <authorList>
            <person name="Jeong J.-H."/>
            <person name="Song I."/>
            <person name="Kim S."/>
            <person name="Choi T."/>
            <person name="Kim D."/>
            <person name="Ryu S."/>
            <person name="Kim W."/>
        </authorList>
    </citation>
    <scope>NUCLEOTIDE SEQUENCE [LARGE SCALE GENOMIC DNA]</scope>
    <source>
        <tissue evidence="1">Muscle</tissue>
    </source>
</reference>
<evidence type="ECO:0000313" key="2">
    <source>
        <dbReference type="Proteomes" id="UP000324222"/>
    </source>
</evidence>
<proteinExistence type="predicted"/>
<gene>
    <name evidence="1" type="ORF">E2C01_004995</name>
</gene>
<protein>
    <submittedName>
        <fullName evidence="1">Uncharacterized protein</fullName>
    </submittedName>
</protein>